<accession>A0A2S0I6J5</accession>
<dbReference type="SUPFAM" id="SSF53732">
    <property type="entry name" value="Aconitase iron-sulfur domain"/>
    <property type="match status" value="1"/>
</dbReference>
<dbReference type="InterPro" id="IPR036008">
    <property type="entry name" value="Aconitase_4Fe-4S_dom"/>
</dbReference>
<keyword evidence="6" id="KW-0456">Lyase</keyword>
<keyword evidence="9" id="KW-1185">Reference proteome</keyword>
<dbReference type="NCBIfam" id="TIGR01343">
    <property type="entry name" value="hacA_fam"/>
    <property type="match status" value="1"/>
</dbReference>
<keyword evidence="3" id="KW-0479">Metal-binding</keyword>
<evidence type="ECO:0000256" key="2">
    <source>
        <dbReference type="ARBA" id="ARBA00022485"/>
    </source>
</evidence>
<dbReference type="PANTHER" id="PTHR43822">
    <property type="entry name" value="HOMOACONITASE, MITOCHONDRIAL-RELATED"/>
    <property type="match status" value="1"/>
</dbReference>
<reference evidence="8 9" key="1">
    <citation type="submission" date="2017-09" db="EMBL/GenBank/DDBJ databases">
        <title>Genomic, metabolic, and phenotypic characteristics of bacterial isolates from the natural microbiome of the model nematode Caenorhabditis elegans.</title>
        <authorList>
            <person name="Zimmermann J."/>
            <person name="Obeng N."/>
            <person name="Yang W."/>
            <person name="Obeng O."/>
            <person name="Kissoyan K."/>
            <person name="Pees B."/>
            <person name="Dirksen P."/>
            <person name="Hoppner M."/>
            <person name="Franke A."/>
            <person name="Rosenstiel P."/>
            <person name="Leippe M."/>
            <person name="Dierking K."/>
            <person name="Kaleta C."/>
            <person name="Schulenburg H."/>
        </authorList>
    </citation>
    <scope>NUCLEOTIDE SEQUENCE [LARGE SCALE GENOMIC DNA]</scope>
    <source>
        <strain evidence="8 9">MYb73</strain>
    </source>
</reference>
<dbReference type="GO" id="GO:0051539">
    <property type="term" value="F:4 iron, 4 sulfur cluster binding"/>
    <property type="evidence" value="ECO:0007669"/>
    <property type="project" value="UniProtKB-KW"/>
</dbReference>
<keyword evidence="2" id="KW-0004">4Fe-4S</keyword>
<evidence type="ECO:0000313" key="8">
    <source>
        <dbReference type="EMBL" id="AVJ27584.1"/>
    </source>
</evidence>
<gene>
    <name evidence="8" type="ORF">CLM73_10965</name>
</gene>
<dbReference type="GO" id="GO:0016836">
    <property type="term" value="F:hydro-lyase activity"/>
    <property type="evidence" value="ECO:0007669"/>
    <property type="project" value="InterPro"/>
</dbReference>
<evidence type="ECO:0000256" key="6">
    <source>
        <dbReference type="ARBA" id="ARBA00023239"/>
    </source>
</evidence>
<keyword evidence="4" id="KW-0408">Iron</keyword>
<dbReference type="RefSeq" id="WP_105238452.1">
    <property type="nucleotide sequence ID" value="NZ_CP023270.1"/>
</dbReference>
<dbReference type="InterPro" id="IPR015931">
    <property type="entry name" value="Acnase/IPM_dHydase_lsu_aba_1/3"/>
</dbReference>
<feature type="domain" description="Aconitase/3-isopropylmalate dehydratase large subunit alpha/beta/alpha" evidence="7">
    <location>
        <begin position="22"/>
        <end position="286"/>
    </location>
</feature>
<dbReference type="GO" id="GO:0046872">
    <property type="term" value="F:metal ion binding"/>
    <property type="evidence" value="ECO:0007669"/>
    <property type="project" value="UniProtKB-KW"/>
</dbReference>
<protein>
    <submittedName>
        <fullName evidence="8">3-isopropylmalate dehydratase</fullName>
    </submittedName>
</protein>
<sequence>MAQPQTLAQKLIAAACGRETVAEGEIVTCAVDLAMFHDSSGPRRLKPMLQELGATLWDPSRIVLVIDHYVPESDDESRRIVRIARDWAAEQQLPNVYDSVGICHVVVPQHGHIRPGMFCVGGDSHSPTGGAFGAYMFGIGSTEMLGVAVTGQIWVKVPKTLMMHWRGRLAAGVTAKDMMLHMIGRYGMNGGRYQAVEFCGEAVRALSMQERMTLSNMSAELGSQVGLIAPDETTAAWLRDAGVTEELDLARWQSDPEADAEWHEFDAAALAPQVAAPHSPANARGVDTYNDVPVQVAYIGACTGAKLEDLRAAATVLRGRRLADGMQLMVAPASRQDQDQADREGVMQVLRDAGAQVLATSCGACAGYGGSIPDGASVIATTARNFKGRMGSETAQVYLASPYTVAASAVAGRVADPREFLA</sequence>
<dbReference type="InterPro" id="IPR006251">
    <property type="entry name" value="Homoacnase/IPMdehydase_lsu"/>
</dbReference>
<dbReference type="GO" id="GO:0043436">
    <property type="term" value="P:oxoacid metabolic process"/>
    <property type="evidence" value="ECO:0007669"/>
    <property type="project" value="UniProtKB-ARBA"/>
</dbReference>
<dbReference type="AlphaFoldDB" id="A0A2S0I6J5"/>
<comment type="subunit">
    <text evidence="1">Heterodimer of LeuC and LeuD.</text>
</comment>
<evidence type="ECO:0000256" key="4">
    <source>
        <dbReference type="ARBA" id="ARBA00023004"/>
    </source>
</evidence>
<evidence type="ECO:0000313" key="9">
    <source>
        <dbReference type="Proteomes" id="UP000239477"/>
    </source>
</evidence>
<dbReference type="NCBIfam" id="NF001614">
    <property type="entry name" value="PRK00402.1"/>
    <property type="match status" value="1"/>
</dbReference>
<dbReference type="InterPro" id="IPR001030">
    <property type="entry name" value="Acoase/IPM_deHydtase_lsu_aba"/>
</dbReference>
<feature type="domain" description="Aconitase/3-isopropylmalate dehydratase large subunit alpha/beta/alpha" evidence="7">
    <location>
        <begin position="289"/>
        <end position="412"/>
    </location>
</feature>
<dbReference type="InterPro" id="IPR050067">
    <property type="entry name" value="IPM_dehydratase_rel_enz"/>
</dbReference>
<evidence type="ECO:0000256" key="1">
    <source>
        <dbReference type="ARBA" id="ARBA00011271"/>
    </source>
</evidence>
<dbReference type="OrthoDB" id="9802769at2"/>
<dbReference type="EMBL" id="CP023270">
    <property type="protein sequence ID" value="AVJ27584.1"/>
    <property type="molecule type" value="Genomic_DNA"/>
</dbReference>
<dbReference type="Gene3D" id="3.30.499.10">
    <property type="entry name" value="Aconitase, domain 3"/>
    <property type="match status" value="2"/>
</dbReference>
<dbReference type="Proteomes" id="UP000239477">
    <property type="component" value="Chromosome"/>
</dbReference>
<keyword evidence="5" id="KW-0411">Iron-sulfur</keyword>
<dbReference type="GO" id="GO:0008652">
    <property type="term" value="P:amino acid biosynthetic process"/>
    <property type="evidence" value="ECO:0007669"/>
    <property type="project" value="InterPro"/>
</dbReference>
<dbReference type="Pfam" id="PF00330">
    <property type="entry name" value="Aconitase"/>
    <property type="match status" value="2"/>
</dbReference>
<dbReference type="PRINTS" id="PR00415">
    <property type="entry name" value="ACONITASE"/>
</dbReference>
<evidence type="ECO:0000259" key="7">
    <source>
        <dbReference type="Pfam" id="PF00330"/>
    </source>
</evidence>
<proteinExistence type="predicted"/>
<dbReference type="PANTHER" id="PTHR43822:SF2">
    <property type="entry name" value="HOMOACONITASE, MITOCHONDRIAL"/>
    <property type="match status" value="1"/>
</dbReference>
<organism evidence="8 9">
    <name type="scientific">Achromobacter spanius</name>
    <dbReference type="NCBI Taxonomy" id="217203"/>
    <lineage>
        <taxon>Bacteria</taxon>
        <taxon>Pseudomonadati</taxon>
        <taxon>Pseudomonadota</taxon>
        <taxon>Betaproteobacteria</taxon>
        <taxon>Burkholderiales</taxon>
        <taxon>Alcaligenaceae</taxon>
        <taxon>Achromobacter</taxon>
    </lineage>
</organism>
<evidence type="ECO:0000256" key="5">
    <source>
        <dbReference type="ARBA" id="ARBA00023014"/>
    </source>
</evidence>
<name>A0A2S0I6J5_9BURK</name>
<evidence type="ECO:0000256" key="3">
    <source>
        <dbReference type="ARBA" id="ARBA00022723"/>
    </source>
</evidence>